<protein>
    <submittedName>
        <fullName evidence="1">Uncharacterized protein</fullName>
    </submittedName>
</protein>
<dbReference type="Proteomes" id="UP000005025">
    <property type="component" value="Unassembled WGS sequence"/>
</dbReference>
<accession>H1LG22</accession>
<name>H1LG22_9LACO</name>
<dbReference type="EMBL" id="AGRJ01000151">
    <property type="protein sequence ID" value="EHO51228.1"/>
    <property type="molecule type" value="Genomic_DNA"/>
</dbReference>
<dbReference type="HOGENOM" id="CLU_213838_0_0_9"/>
<comment type="caution">
    <text evidence="1">The sequence shown here is derived from an EMBL/GenBank/DDBJ whole genome shotgun (WGS) entry which is preliminary data.</text>
</comment>
<sequence length="60" mass="6872">MEETYIPVSKRLTPLTVFRTAAQSRNFHISTSNKNPQNQGFLLEETYIPVSKRSDPLTFA</sequence>
<dbReference type="STRING" id="797516.HMPREF9104_01548"/>
<organism evidence="1 2">
    <name type="scientific">Lentilactobacillus kisonensis F0435</name>
    <dbReference type="NCBI Taxonomy" id="797516"/>
    <lineage>
        <taxon>Bacteria</taxon>
        <taxon>Bacillati</taxon>
        <taxon>Bacillota</taxon>
        <taxon>Bacilli</taxon>
        <taxon>Lactobacillales</taxon>
        <taxon>Lactobacillaceae</taxon>
        <taxon>Lentilactobacillus</taxon>
    </lineage>
</organism>
<dbReference type="AlphaFoldDB" id="H1LG22"/>
<evidence type="ECO:0000313" key="2">
    <source>
        <dbReference type="Proteomes" id="UP000005025"/>
    </source>
</evidence>
<proteinExistence type="predicted"/>
<gene>
    <name evidence="1" type="ORF">HMPREF9104_01548</name>
</gene>
<reference evidence="1 2" key="1">
    <citation type="submission" date="2011-09" db="EMBL/GenBank/DDBJ databases">
        <authorList>
            <person name="Weinstock G."/>
            <person name="Sodergren E."/>
            <person name="Clifton S."/>
            <person name="Fulton L."/>
            <person name="Fulton B."/>
            <person name="Courtney L."/>
            <person name="Fronick C."/>
            <person name="Harrison M."/>
            <person name="Strong C."/>
            <person name="Farmer C."/>
            <person name="Delahaunty K."/>
            <person name="Markovic C."/>
            <person name="Hall O."/>
            <person name="Minx P."/>
            <person name="Tomlinson C."/>
            <person name="Mitreva M."/>
            <person name="Hou S."/>
            <person name="Chen J."/>
            <person name="Wollam A."/>
            <person name="Pepin K.H."/>
            <person name="Johnson M."/>
            <person name="Bhonagiri V."/>
            <person name="Zhang X."/>
            <person name="Suruliraj S."/>
            <person name="Warren W."/>
            <person name="Chinwalla A."/>
            <person name="Mardis E.R."/>
            <person name="Wilson R.K."/>
        </authorList>
    </citation>
    <scope>NUCLEOTIDE SEQUENCE [LARGE SCALE GENOMIC DNA]</scope>
    <source>
        <strain evidence="1 2">F0435</strain>
    </source>
</reference>
<evidence type="ECO:0000313" key="1">
    <source>
        <dbReference type="EMBL" id="EHO51228.1"/>
    </source>
</evidence>